<dbReference type="AlphaFoldDB" id="A0A3E5BLP2"/>
<dbReference type="InterPro" id="IPR008930">
    <property type="entry name" value="Terpenoid_cyclase/PrenylTrfase"/>
</dbReference>
<name>A0A3E5BLP2_9BACE</name>
<dbReference type="InterPro" id="IPR008928">
    <property type="entry name" value="6-hairpin_glycosidase_sf"/>
</dbReference>
<dbReference type="Proteomes" id="UP000260983">
    <property type="component" value="Unassembled WGS sequence"/>
</dbReference>
<dbReference type="SUPFAM" id="SSF48208">
    <property type="entry name" value="Six-hairpin glycosidases"/>
    <property type="match status" value="1"/>
</dbReference>
<dbReference type="GO" id="GO:0016757">
    <property type="term" value="F:glycosyltransferase activity"/>
    <property type="evidence" value="ECO:0007669"/>
    <property type="project" value="InterPro"/>
</dbReference>
<keyword evidence="3" id="KW-0808">Transferase</keyword>
<dbReference type="GO" id="GO:0005975">
    <property type="term" value="P:carbohydrate metabolic process"/>
    <property type="evidence" value="ECO:0007669"/>
    <property type="project" value="InterPro"/>
</dbReference>
<dbReference type="Pfam" id="PF13439">
    <property type="entry name" value="Glyco_transf_4"/>
    <property type="match status" value="1"/>
</dbReference>
<sequence>MRKIVCITTYPPRECGIATFAQDLVRAIQSKFGDSYSIRICAVEASDMEKHAYTRKQAVEYVLNTSDASAFGTLARQLNEDPEVEIVLVQHEFGLYAEQEEAFLEMLEQLSKPVILTFHTVLSQPSLAMYGSVRRMIAVCKYLVVMTQNSRRILQRVYHADDDKIRVIPHGTHLVSFKDKNLLKSFYKLSGRRVLSTFGLLSPGKSIETTLDALPDIVKENPAVIFLIIGKTHPGVLKVEGESYRNLLKAKIKELHLEEHVLFINQYLELPVLLEYLQLTDVYLFTSSDPNQAVSGTFVYAISCGCPIIATPIPHALELLNDDSGIIFNFKDSVQLAIAANRLLADESLRTEMKLVGLQKTAATAWENVAIAYTLLFQETGKPEEELIYSLPPVNTSHIRRMSRQWGIIQFAKGNRPDSSTGYTLDDTARALIAMCQVVAIGEGKVKERYIRTYLNFIRYCQQPDGSFLNYTDRDGLFTPQNQEVGLDDSNGRAICALGYFISCSAHFPALWKEEAVAVFKRTFQQFSRIESPRSIAFMLEGLYYYTRVCTSAQADAYIGLLANKLVQCYCRTAGGEWLWFETYLTYDNGILPESMLLAYLAIGREEYKQIALEAFEFLLKKLFVGNRLQVVSNQGWMHKGNTHHGFGEQPVDVAGTVIALGTFYQVFKEEKYLRMQTDAFNWFLGNNHLHQIIYNPATGGCYDGLEENNINLNQGAESTVCYLMARLALVVLRQEKQLFIL</sequence>
<dbReference type="EMBL" id="QSUL01000003">
    <property type="protein sequence ID" value="RGN38303.1"/>
    <property type="molecule type" value="Genomic_DNA"/>
</dbReference>
<dbReference type="PANTHER" id="PTHR12526:SF572">
    <property type="entry name" value="BLL5144 PROTEIN"/>
    <property type="match status" value="1"/>
</dbReference>
<dbReference type="SUPFAM" id="SSF53756">
    <property type="entry name" value="UDP-Glycosyltransferase/glycogen phosphorylase"/>
    <property type="match status" value="1"/>
</dbReference>
<evidence type="ECO:0000313" key="4">
    <source>
        <dbReference type="Proteomes" id="UP000260983"/>
    </source>
</evidence>
<accession>A0A3E5BLP2</accession>
<protein>
    <submittedName>
        <fullName evidence="3">Glycosyltransferase</fullName>
    </submittedName>
</protein>
<dbReference type="RefSeq" id="WP_117723589.1">
    <property type="nucleotide sequence ID" value="NZ_QSUL01000003.1"/>
</dbReference>
<comment type="caution">
    <text evidence="3">The sequence shown here is derived from an EMBL/GenBank/DDBJ whole genome shotgun (WGS) entry which is preliminary data.</text>
</comment>
<dbReference type="PANTHER" id="PTHR12526">
    <property type="entry name" value="GLYCOSYLTRANSFERASE"/>
    <property type="match status" value="1"/>
</dbReference>
<evidence type="ECO:0000313" key="3">
    <source>
        <dbReference type="EMBL" id="RGN38303.1"/>
    </source>
</evidence>
<evidence type="ECO:0000259" key="1">
    <source>
        <dbReference type="Pfam" id="PF00534"/>
    </source>
</evidence>
<reference evidence="3 4" key="1">
    <citation type="submission" date="2018-08" db="EMBL/GenBank/DDBJ databases">
        <title>A genome reference for cultivated species of the human gut microbiota.</title>
        <authorList>
            <person name="Zou Y."/>
            <person name="Xue W."/>
            <person name="Luo G."/>
        </authorList>
    </citation>
    <scope>NUCLEOTIDE SEQUENCE [LARGE SCALE GENOMIC DNA]</scope>
    <source>
        <strain evidence="3 4">OM05-15BH</strain>
    </source>
</reference>
<dbReference type="Gene3D" id="3.40.50.2000">
    <property type="entry name" value="Glycogen Phosphorylase B"/>
    <property type="match status" value="2"/>
</dbReference>
<dbReference type="Pfam" id="PF00534">
    <property type="entry name" value="Glycos_transf_1"/>
    <property type="match status" value="1"/>
</dbReference>
<dbReference type="InterPro" id="IPR028098">
    <property type="entry name" value="Glyco_trans_4-like_N"/>
</dbReference>
<proteinExistence type="predicted"/>
<dbReference type="SUPFAM" id="SSF48239">
    <property type="entry name" value="Terpenoid cyclases/Protein prenyltransferases"/>
    <property type="match status" value="1"/>
</dbReference>
<organism evidence="3 4">
    <name type="scientific">Bacteroides oleiciplenus</name>
    <dbReference type="NCBI Taxonomy" id="626931"/>
    <lineage>
        <taxon>Bacteria</taxon>
        <taxon>Pseudomonadati</taxon>
        <taxon>Bacteroidota</taxon>
        <taxon>Bacteroidia</taxon>
        <taxon>Bacteroidales</taxon>
        <taxon>Bacteroidaceae</taxon>
        <taxon>Bacteroides</taxon>
    </lineage>
</organism>
<feature type="domain" description="Glycosyltransferase subfamily 4-like N-terminal" evidence="2">
    <location>
        <begin position="16"/>
        <end position="172"/>
    </location>
</feature>
<gene>
    <name evidence="3" type="ORF">DXB65_05600</name>
</gene>
<dbReference type="InterPro" id="IPR001296">
    <property type="entry name" value="Glyco_trans_1"/>
</dbReference>
<evidence type="ECO:0000259" key="2">
    <source>
        <dbReference type="Pfam" id="PF13439"/>
    </source>
</evidence>
<feature type="domain" description="Glycosyl transferase family 1" evidence="1">
    <location>
        <begin position="191"/>
        <end position="354"/>
    </location>
</feature>